<sequence length="292" mass="33772">MRINTRWALLGVAVAGLFSCSKKQFAYQPTTLPPAQLEGYALVWHDEFNTKGKPDAASWDYEKGFVRNEELQWYQPENANLADGVLVIHGKREEVKNPFYEEGAKDWRRKREYAHYTAASINTRGKKEFQYGIIEVRARIDTSLGMWPAIWTLGVSKRWPANGEVDIMEYYRADGKPAILANAAWADEQMKAVWDSEKIPFTHFLEKDADWANKFHVWKMDWTEESIKLYLDDELLNQIDLTKTLNADGFNPFHQPHYILLNLAIGGNGGDPSNTPFPKKYVVDYVRVYQKK</sequence>
<dbReference type="InterPro" id="IPR013320">
    <property type="entry name" value="ConA-like_dom_sf"/>
</dbReference>
<dbReference type="PROSITE" id="PS51257">
    <property type="entry name" value="PROKAR_LIPOPROTEIN"/>
    <property type="match status" value="1"/>
</dbReference>
<dbReference type="InterPro" id="IPR000757">
    <property type="entry name" value="Beta-glucanase-like"/>
</dbReference>
<dbReference type="PROSITE" id="PS51762">
    <property type="entry name" value="GH16_2"/>
    <property type="match status" value="1"/>
</dbReference>
<name>A0A0P0C1A6_9BACT</name>
<dbReference type="SUPFAM" id="SSF49899">
    <property type="entry name" value="Concanavalin A-like lectins/glucanases"/>
    <property type="match status" value="1"/>
</dbReference>
<protein>
    <submittedName>
        <fullName evidence="4">Beta-glucanase</fullName>
    </submittedName>
</protein>
<dbReference type="GO" id="GO:0004553">
    <property type="term" value="F:hydrolase activity, hydrolyzing O-glycosyl compounds"/>
    <property type="evidence" value="ECO:0007669"/>
    <property type="project" value="InterPro"/>
</dbReference>
<dbReference type="KEGG" id="rti:DC20_04420"/>
<dbReference type="CDD" id="cd08023">
    <property type="entry name" value="GH16_laminarinase_like"/>
    <property type="match status" value="1"/>
</dbReference>
<organism evidence="4 5">
    <name type="scientific">Rufibacter tibetensis</name>
    <dbReference type="NCBI Taxonomy" id="512763"/>
    <lineage>
        <taxon>Bacteria</taxon>
        <taxon>Pseudomonadati</taxon>
        <taxon>Bacteroidota</taxon>
        <taxon>Cytophagia</taxon>
        <taxon>Cytophagales</taxon>
        <taxon>Hymenobacteraceae</taxon>
        <taxon>Rufibacter</taxon>
    </lineage>
</organism>
<keyword evidence="5" id="KW-1185">Reference proteome</keyword>
<dbReference type="PANTHER" id="PTHR10963:SF55">
    <property type="entry name" value="GLYCOSIDE HYDROLASE FAMILY 16 PROTEIN"/>
    <property type="match status" value="1"/>
</dbReference>
<feature type="signal peptide" evidence="2">
    <location>
        <begin position="1"/>
        <end position="26"/>
    </location>
</feature>
<dbReference type="AlphaFoldDB" id="A0A0P0C1A6"/>
<evidence type="ECO:0000313" key="4">
    <source>
        <dbReference type="EMBL" id="ALI98364.1"/>
    </source>
</evidence>
<dbReference type="RefSeq" id="WP_062542725.1">
    <property type="nucleotide sequence ID" value="NZ_CP012643.1"/>
</dbReference>
<feature type="chain" id="PRO_5006042362" evidence="2">
    <location>
        <begin position="27"/>
        <end position="292"/>
    </location>
</feature>
<accession>A0A0P0C1A6</accession>
<evidence type="ECO:0000259" key="3">
    <source>
        <dbReference type="PROSITE" id="PS51762"/>
    </source>
</evidence>
<dbReference type="InterPro" id="IPR050546">
    <property type="entry name" value="Glycosyl_Hydrlase_16"/>
</dbReference>
<dbReference type="PANTHER" id="PTHR10963">
    <property type="entry name" value="GLYCOSYL HYDROLASE-RELATED"/>
    <property type="match status" value="1"/>
</dbReference>
<dbReference type="EMBL" id="CP012643">
    <property type="protein sequence ID" value="ALI98364.1"/>
    <property type="molecule type" value="Genomic_DNA"/>
</dbReference>
<evidence type="ECO:0000256" key="2">
    <source>
        <dbReference type="SAM" id="SignalP"/>
    </source>
</evidence>
<proteinExistence type="inferred from homology"/>
<dbReference type="OrthoDB" id="9776255at2"/>
<feature type="domain" description="GH16" evidence="3">
    <location>
        <begin position="26"/>
        <end position="292"/>
    </location>
</feature>
<dbReference type="STRING" id="512763.DC20_04420"/>
<dbReference type="Proteomes" id="UP000061382">
    <property type="component" value="Chromosome"/>
</dbReference>
<evidence type="ECO:0000256" key="1">
    <source>
        <dbReference type="ARBA" id="ARBA00006865"/>
    </source>
</evidence>
<keyword evidence="2" id="KW-0732">Signal</keyword>
<dbReference type="GO" id="GO:0005975">
    <property type="term" value="P:carbohydrate metabolic process"/>
    <property type="evidence" value="ECO:0007669"/>
    <property type="project" value="InterPro"/>
</dbReference>
<dbReference type="Gene3D" id="2.60.120.200">
    <property type="match status" value="1"/>
</dbReference>
<gene>
    <name evidence="4" type="ORF">DC20_04420</name>
</gene>
<dbReference type="PATRIC" id="fig|512763.3.peg.980"/>
<comment type="similarity">
    <text evidence="1">Belongs to the glycosyl hydrolase 16 family.</text>
</comment>
<reference evidence="4 5" key="1">
    <citation type="submission" date="2015-08" db="EMBL/GenBank/DDBJ databases">
        <title>Complete genome sequence of Rufibacter tibetensis strain 1351t, a radiation-resistant bacterium from tibet plateau.</title>
        <authorList>
            <person name="Dai J."/>
        </authorList>
    </citation>
    <scope>NUCLEOTIDE SEQUENCE [LARGE SCALE GENOMIC DNA]</scope>
    <source>
        <strain evidence="4 5">1351</strain>
    </source>
</reference>
<evidence type="ECO:0000313" key="5">
    <source>
        <dbReference type="Proteomes" id="UP000061382"/>
    </source>
</evidence>
<dbReference type="Pfam" id="PF00722">
    <property type="entry name" value="Glyco_hydro_16"/>
    <property type="match status" value="1"/>
</dbReference>